<feature type="compositionally biased region" description="Polar residues" evidence="1">
    <location>
        <begin position="105"/>
        <end position="116"/>
    </location>
</feature>
<name>A0ABP0DFC7_9PEZI</name>
<keyword evidence="3" id="KW-1185">Reference proteome</keyword>
<sequence>MSTDHIFDIVCHLAQLDNFTYSNPVQPEDLMTLVCAVAGWALDSRSLYIAPISLQDLTYDQLLSMLIQSGLLLDRPSFAPGVTESSPPLTNSSRESSSMRAESSPPLTTSSRENFSMRAQSKPPLFRVLALAMAKANGNRGVALALL</sequence>
<dbReference type="EMBL" id="CAWUOM010000024">
    <property type="protein sequence ID" value="CAK7266351.1"/>
    <property type="molecule type" value="Genomic_DNA"/>
</dbReference>
<accession>A0ABP0DFC7</accession>
<evidence type="ECO:0000256" key="1">
    <source>
        <dbReference type="SAM" id="MobiDB-lite"/>
    </source>
</evidence>
<comment type="caution">
    <text evidence="2">The sequence shown here is derived from an EMBL/GenBank/DDBJ whole genome shotgun (WGS) entry which is preliminary data.</text>
</comment>
<reference evidence="2 3" key="1">
    <citation type="submission" date="2024-01" db="EMBL/GenBank/DDBJ databases">
        <authorList>
            <person name="Allen C."/>
            <person name="Tagirdzhanova G."/>
        </authorList>
    </citation>
    <scope>NUCLEOTIDE SEQUENCE [LARGE SCALE GENOMIC DNA]</scope>
    <source>
        <strain evidence="2 3">CBS 573.63</strain>
    </source>
</reference>
<proteinExistence type="predicted"/>
<protein>
    <submittedName>
        <fullName evidence="2">Uncharacterized protein</fullName>
    </submittedName>
</protein>
<evidence type="ECO:0000313" key="3">
    <source>
        <dbReference type="Proteomes" id="UP001642501"/>
    </source>
</evidence>
<organism evidence="2 3">
    <name type="scientific">Sporothrix epigloea</name>
    <dbReference type="NCBI Taxonomy" id="1892477"/>
    <lineage>
        <taxon>Eukaryota</taxon>
        <taxon>Fungi</taxon>
        <taxon>Dikarya</taxon>
        <taxon>Ascomycota</taxon>
        <taxon>Pezizomycotina</taxon>
        <taxon>Sordariomycetes</taxon>
        <taxon>Sordariomycetidae</taxon>
        <taxon>Ophiostomatales</taxon>
        <taxon>Ophiostomataceae</taxon>
        <taxon>Sporothrix</taxon>
    </lineage>
</organism>
<feature type="compositionally biased region" description="Low complexity" evidence="1">
    <location>
        <begin position="92"/>
        <end position="104"/>
    </location>
</feature>
<evidence type="ECO:0000313" key="2">
    <source>
        <dbReference type="EMBL" id="CAK7266351.1"/>
    </source>
</evidence>
<feature type="non-terminal residue" evidence="2">
    <location>
        <position position="147"/>
    </location>
</feature>
<gene>
    <name evidence="2" type="ORF">SEPCBS57363_002052</name>
</gene>
<feature type="region of interest" description="Disordered" evidence="1">
    <location>
        <begin position="79"/>
        <end position="116"/>
    </location>
</feature>
<dbReference type="Proteomes" id="UP001642501">
    <property type="component" value="Unassembled WGS sequence"/>
</dbReference>